<keyword evidence="2" id="KW-1185">Reference proteome</keyword>
<name>A0ACB9GBU0_CICIN</name>
<gene>
    <name evidence="1" type="ORF">L2E82_10948</name>
</gene>
<evidence type="ECO:0000313" key="1">
    <source>
        <dbReference type="EMBL" id="KAI3780953.1"/>
    </source>
</evidence>
<protein>
    <submittedName>
        <fullName evidence="1">Uncharacterized protein</fullName>
    </submittedName>
</protein>
<organism evidence="1 2">
    <name type="scientific">Cichorium intybus</name>
    <name type="common">Chicory</name>
    <dbReference type="NCBI Taxonomy" id="13427"/>
    <lineage>
        <taxon>Eukaryota</taxon>
        <taxon>Viridiplantae</taxon>
        <taxon>Streptophyta</taxon>
        <taxon>Embryophyta</taxon>
        <taxon>Tracheophyta</taxon>
        <taxon>Spermatophyta</taxon>
        <taxon>Magnoliopsida</taxon>
        <taxon>eudicotyledons</taxon>
        <taxon>Gunneridae</taxon>
        <taxon>Pentapetalae</taxon>
        <taxon>asterids</taxon>
        <taxon>campanulids</taxon>
        <taxon>Asterales</taxon>
        <taxon>Asteraceae</taxon>
        <taxon>Cichorioideae</taxon>
        <taxon>Cichorieae</taxon>
        <taxon>Cichoriinae</taxon>
        <taxon>Cichorium</taxon>
    </lineage>
</organism>
<accession>A0ACB9GBU0</accession>
<dbReference type="Proteomes" id="UP001055811">
    <property type="component" value="Linkage Group LG02"/>
</dbReference>
<reference evidence="1 2" key="2">
    <citation type="journal article" date="2022" name="Mol. Ecol. Resour.">
        <title>The genomes of chicory, endive, great burdock and yacon provide insights into Asteraceae paleo-polyploidization history and plant inulin production.</title>
        <authorList>
            <person name="Fan W."/>
            <person name="Wang S."/>
            <person name="Wang H."/>
            <person name="Wang A."/>
            <person name="Jiang F."/>
            <person name="Liu H."/>
            <person name="Zhao H."/>
            <person name="Xu D."/>
            <person name="Zhang Y."/>
        </authorList>
    </citation>
    <scope>NUCLEOTIDE SEQUENCE [LARGE SCALE GENOMIC DNA]</scope>
    <source>
        <strain evidence="2">cv. Punajuju</strain>
        <tissue evidence="1">Leaves</tissue>
    </source>
</reference>
<evidence type="ECO:0000313" key="2">
    <source>
        <dbReference type="Proteomes" id="UP001055811"/>
    </source>
</evidence>
<dbReference type="EMBL" id="CM042010">
    <property type="protein sequence ID" value="KAI3780953.1"/>
    <property type="molecule type" value="Genomic_DNA"/>
</dbReference>
<reference evidence="2" key="1">
    <citation type="journal article" date="2022" name="Mol. Ecol. Resour.">
        <title>The genomes of chicory, endive, great burdock and yacon provide insights into Asteraceae palaeo-polyploidization history and plant inulin production.</title>
        <authorList>
            <person name="Fan W."/>
            <person name="Wang S."/>
            <person name="Wang H."/>
            <person name="Wang A."/>
            <person name="Jiang F."/>
            <person name="Liu H."/>
            <person name="Zhao H."/>
            <person name="Xu D."/>
            <person name="Zhang Y."/>
        </authorList>
    </citation>
    <scope>NUCLEOTIDE SEQUENCE [LARGE SCALE GENOMIC DNA]</scope>
    <source>
        <strain evidence="2">cv. Punajuju</strain>
    </source>
</reference>
<comment type="caution">
    <text evidence="1">The sequence shown here is derived from an EMBL/GenBank/DDBJ whole genome shotgun (WGS) entry which is preliminary data.</text>
</comment>
<proteinExistence type="predicted"/>
<sequence length="238" mass="27617">MAEENLQDLVDRNLVSVENRRADCRIKTCRIHDMLHDMCIKQAEEENFFKEIKGLEPSSYVSVDPNVFHRLCVHSRVVNYISSKPDPSHVCSFLCYAKEEKTLPNDMITYFPRSFKLLRVLDVRPNLQAFVENWSLFGRKKGCCKFDNITRLTHLENLKLLNDTYPTPPLDGKLHNLPEWYKFSPKLKRLTMFHTMLDWEGMAVLGKLSGLEVLKLGDNVFVGERWETPGGGICIPFH</sequence>